<feature type="compositionally biased region" description="Polar residues" evidence="6">
    <location>
        <begin position="183"/>
        <end position="223"/>
    </location>
</feature>
<feature type="region of interest" description="Disordered" evidence="6">
    <location>
        <begin position="270"/>
        <end position="303"/>
    </location>
</feature>
<dbReference type="SMART" id="SM00184">
    <property type="entry name" value="RING"/>
    <property type="match status" value="1"/>
</dbReference>
<feature type="domain" description="RING-type" evidence="7">
    <location>
        <begin position="436"/>
        <end position="476"/>
    </location>
</feature>
<feature type="compositionally biased region" description="Polar residues" evidence="6">
    <location>
        <begin position="290"/>
        <end position="303"/>
    </location>
</feature>
<dbReference type="Proteomes" id="UP000789508">
    <property type="component" value="Unassembled WGS sequence"/>
</dbReference>
<keyword evidence="5" id="KW-0175">Coiled coil</keyword>
<feature type="compositionally biased region" description="Polar residues" evidence="6">
    <location>
        <begin position="271"/>
        <end position="282"/>
    </location>
</feature>
<feature type="domain" description="UBP-type" evidence="8">
    <location>
        <begin position="470"/>
        <end position="568"/>
    </location>
</feature>
<dbReference type="CDD" id="cd12717">
    <property type="entry name" value="RRM_ETP1"/>
    <property type="match status" value="1"/>
</dbReference>
<keyword evidence="3" id="KW-0862">Zinc</keyword>
<sequence>MFYYHLKFELYVPIQENYKGSKIDNSNRINKQLQVKKSKKHIIKQSELYYIPTDLFASLPAHSKSNNSNNTNNNLKNKEKLRESTKFSKPRTPVEAEKFPAIPPTPAPDINKGDLSKSRKSSTSEWKTIGKGRTTTALSSVPTNISNYSTEKSLDKTKDFRFGAIFLEWFTEESLKMIEESENPTTIGSNNDLASTITPQNSTGQSSDSLPSSNSTALPTSSALAEINGPSPKNVTSSIKRPVAQFLPIEPNRTNLGYGILHLYRDPKEIPQSNEANSTSNEKIGINGKQVFNSGASSDESSNLELNGQNLDLSDKTILAVLAVPVSFSASDFLGFVAPVRKFVSHFRMIRDSALNKYMVLMKFRTARSANEFYNNYNGRAFTSMEPELCHVVYIKSIECKSTSTPANEFSFQHDPFLSSLQQTDTNSMLHELPTCPVCLERMDSSATGLLTIQCQHTFHCKCLSKWGDSSCPVCRYSQKRETLEYSQNECGVCGSTESLWMCILCGNVGCGRYQGAHAYYHYKETPTHLYAIELETQRVWDYAGDGYVHRLIQNKSDGKLVELPSPNAPTLIQNQSVVNQDKVDQIELEYSHLLTTQLSSQRTFYEEKLSTITLQLSSLSNQTQHMPNLLKEKIVIEKKLMKSRERIDKIEKEWKEEKEMARSLAVNQHHLQEQLAAKDAIIKDLEEQVKDLMFSLAYQEKMKENPELAGGQIVVAENSNTAVAGGRKKRGKK</sequence>
<feature type="region of interest" description="Disordered" evidence="6">
    <location>
        <begin position="60"/>
        <end position="130"/>
    </location>
</feature>
<dbReference type="AlphaFoldDB" id="A0A9N9GT94"/>
<reference evidence="9" key="1">
    <citation type="submission" date="2021-06" db="EMBL/GenBank/DDBJ databases">
        <authorList>
            <person name="Kallberg Y."/>
            <person name="Tangrot J."/>
            <person name="Rosling A."/>
        </authorList>
    </citation>
    <scope>NUCLEOTIDE SEQUENCE</scope>
    <source>
        <strain evidence="9">FL130A</strain>
    </source>
</reference>
<dbReference type="GO" id="GO:0007265">
    <property type="term" value="P:Ras protein signal transduction"/>
    <property type="evidence" value="ECO:0007669"/>
    <property type="project" value="TreeGrafter"/>
</dbReference>
<dbReference type="PANTHER" id="PTHR24007:SF7">
    <property type="entry name" value="BRCA1-ASSOCIATED PROTEIN"/>
    <property type="match status" value="1"/>
</dbReference>
<dbReference type="Pfam" id="PF02148">
    <property type="entry name" value="zf-UBP"/>
    <property type="match status" value="1"/>
</dbReference>
<dbReference type="Gene3D" id="3.30.40.10">
    <property type="entry name" value="Zinc/RING finger domain, C3HC4 (zinc finger)"/>
    <property type="match status" value="2"/>
</dbReference>
<dbReference type="GO" id="GO:0005737">
    <property type="term" value="C:cytoplasm"/>
    <property type="evidence" value="ECO:0007669"/>
    <property type="project" value="TreeGrafter"/>
</dbReference>
<evidence type="ECO:0000256" key="2">
    <source>
        <dbReference type="ARBA" id="ARBA00022771"/>
    </source>
</evidence>
<dbReference type="CDD" id="cd16457">
    <property type="entry name" value="RING-H2_BRAP2"/>
    <property type="match status" value="1"/>
</dbReference>
<dbReference type="InterPro" id="IPR001841">
    <property type="entry name" value="Znf_RING"/>
</dbReference>
<name>A0A9N9GT94_9GLOM</name>
<comment type="caution">
    <text evidence="9">The sequence shown here is derived from an EMBL/GenBank/DDBJ whole genome shotgun (WGS) entry which is preliminary data.</text>
</comment>
<dbReference type="SUPFAM" id="SSF57850">
    <property type="entry name" value="RING/U-box"/>
    <property type="match status" value="2"/>
</dbReference>
<dbReference type="GO" id="GO:0016567">
    <property type="term" value="P:protein ubiquitination"/>
    <property type="evidence" value="ECO:0007669"/>
    <property type="project" value="TreeGrafter"/>
</dbReference>
<protein>
    <submittedName>
        <fullName evidence="9">10528_t:CDS:1</fullName>
    </submittedName>
</protein>
<dbReference type="InterPro" id="IPR034931">
    <property type="entry name" value="ETP1_RRM"/>
</dbReference>
<dbReference type="Pfam" id="PF13639">
    <property type="entry name" value="zf-RING_2"/>
    <property type="match status" value="1"/>
</dbReference>
<keyword evidence="2 4" id="KW-0863">Zinc-finger</keyword>
<dbReference type="InterPro" id="IPR001607">
    <property type="entry name" value="Znf_UBP"/>
</dbReference>
<dbReference type="EMBL" id="CAJVPS010006376">
    <property type="protein sequence ID" value="CAG8624646.1"/>
    <property type="molecule type" value="Genomic_DNA"/>
</dbReference>
<dbReference type="PROSITE" id="PS50271">
    <property type="entry name" value="ZF_UBP"/>
    <property type="match status" value="1"/>
</dbReference>
<dbReference type="PROSITE" id="PS50089">
    <property type="entry name" value="ZF_RING_2"/>
    <property type="match status" value="1"/>
</dbReference>
<keyword evidence="10" id="KW-1185">Reference proteome</keyword>
<feature type="compositionally biased region" description="Basic and acidic residues" evidence="6">
    <location>
        <begin position="76"/>
        <end position="98"/>
    </location>
</feature>
<dbReference type="InterPro" id="IPR011422">
    <property type="entry name" value="BRAP2/ETP1_RRM"/>
</dbReference>
<evidence type="ECO:0000256" key="6">
    <source>
        <dbReference type="SAM" id="MobiDB-lite"/>
    </source>
</evidence>
<dbReference type="PANTHER" id="PTHR24007">
    <property type="entry name" value="BRCA1-ASSOCIATED PROTEIN"/>
    <property type="match status" value="1"/>
</dbReference>
<evidence type="ECO:0000256" key="5">
    <source>
        <dbReference type="SAM" id="Coils"/>
    </source>
</evidence>
<gene>
    <name evidence="9" type="ORF">ALEPTO_LOCUS9114</name>
</gene>
<feature type="compositionally biased region" description="Low complexity" evidence="6">
    <location>
        <begin position="63"/>
        <end position="75"/>
    </location>
</feature>
<dbReference type="OrthoDB" id="273556at2759"/>
<dbReference type="GO" id="GO:0008270">
    <property type="term" value="F:zinc ion binding"/>
    <property type="evidence" value="ECO:0007669"/>
    <property type="project" value="UniProtKB-KW"/>
</dbReference>
<dbReference type="InterPro" id="IPR013083">
    <property type="entry name" value="Znf_RING/FYVE/PHD"/>
</dbReference>
<evidence type="ECO:0000256" key="4">
    <source>
        <dbReference type="PROSITE-ProRule" id="PRU00502"/>
    </source>
</evidence>
<dbReference type="SMART" id="SM00290">
    <property type="entry name" value="ZnF_UBP"/>
    <property type="match status" value="1"/>
</dbReference>
<evidence type="ECO:0000313" key="9">
    <source>
        <dbReference type="EMBL" id="CAG8624646.1"/>
    </source>
</evidence>
<evidence type="ECO:0000256" key="3">
    <source>
        <dbReference type="ARBA" id="ARBA00022833"/>
    </source>
</evidence>
<dbReference type="GO" id="GO:0061630">
    <property type="term" value="F:ubiquitin protein ligase activity"/>
    <property type="evidence" value="ECO:0007669"/>
    <property type="project" value="TreeGrafter"/>
</dbReference>
<organism evidence="9 10">
    <name type="scientific">Ambispora leptoticha</name>
    <dbReference type="NCBI Taxonomy" id="144679"/>
    <lineage>
        <taxon>Eukaryota</taxon>
        <taxon>Fungi</taxon>
        <taxon>Fungi incertae sedis</taxon>
        <taxon>Mucoromycota</taxon>
        <taxon>Glomeromycotina</taxon>
        <taxon>Glomeromycetes</taxon>
        <taxon>Archaeosporales</taxon>
        <taxon>Ambisporaceae</taxon>
        <taxon>Ambispora</taxon>
    </lineage>
</organism>
<dbReference type="Pfam" id="PF07576">
    <property type="entry name" value="BRAP2"/>
    <property type="match status" value="1"/>
</dbReference>
<dbReference type="InterPro" id="IPR047243">
    <property type="entry name" value="RING-H2_BRAP2"/>
</dbReference>
<evidence type="ECO:0000313" key="10">
    <source>
        <dbReference type="Proteomes" id="UP000789508"/>
    </source>
</evidence>
<accession>A0A9N9GT94</accession>
<feature type="coiled-coil region" evidence="5">
    <location>
        <begin position="634"/>
        <end position="689"/>
    </location>
</feature>
<proteinExistence type="predicted"/>
<feature type="region of interest" description="Disordered" evidence="6">
    <location>
        <begin position="180"/>
        <end position="237"/>
    </location>
</feature>
<keyword evidence="1" id="KW-0479">Metal-binding</keyword>
<evidence type="ECO:0000259" key="7">
    <source>
        <dbReference type="PROSITE" id="PS50089"/>
    </source>
</evidence>
<evidence type="ECO:0000256" key="1">
    <source>
        <dbReference type="ARBA" id="ARBA00022723"/>
    </source>
</evidence>
<evidence type="ECO:0000259" key="8">
    <source>
        <dbReference type="PROSITE" id="PS50271"/>
    </source>
</evidence>